<keyword evidence="10" id="KW-1133">Transmembrane helix</keyword>
<dbReference type="GO" id="GO:0034707">
    <property type="term" value="C:chloride channel complex"/>
    <property type="evidence" value="ECO:0007669"/>
    <property type="project" value="UniProtKB-KW"/>
</dbReference>
<dbReference type="Gene3D" id="1.20.58.390">
    <property type="entry name" value="Neurotransmitter-gated ion-channel transmembrane domain"/>
    <property type="match status" value="1"/>
</dbReference>
<dbReference type="GO" id="GO:0005254">
    <property type="term" value="F:chloride channel activity"/>
    <property type="evidence" value="ECO:0007669"/>
    <property type="project" value="UniProtKB-KW"/>
</dbReference>
<dbReference type="GO" id="GO:0004890">
    <property type="term" value="F:GABA-A receptor activity"/>
    <property type="evidence" value="ECO:0007669"/>
    <property type="project" value="UniProtKB-ARBA"/>
</dbReference>
<dbReference type="GO" id="GO:0005886">
    <property type="term" value="C:plasma membrane"/>
    <property type="evidence" value="ECO:0007669"/>
    <property type="project" value="UniProtKB-SubCell"/>
</dbReference>
<keyword evidence="4" id="KW-0732">Signal</keyword>
<keyword evidence="10" id="KW-0812">Transmembrane</keyword>
<dbReference type="InterPro" id="IPR038050">
    <property type="entry name" value="Neuro_actylchol_rec"/>
</dbReference>
<dbReference type="GO" id="GO:0022824">
    <property type="term" value="F:transmitter-gated monoatomic ion channel activity"/>
    <property type="evidence" value="ECO:0007669"/>
    <property type="project" value="UniProtKB-ARBA"/>
</dbReference>
<keyword evidence="13" id="KW-1185">Reference proteome</keyword>
<name>A0A8C2YIL3_CHILA</name>
<dbReference type="SUPFAM" id="SSF90112">
    <property type="entry name" value="Neurotransmitter-gated ion-channel transmembrane pore"/>
    <property type="match status" value="1"/>
</dbReference>
<keyword evidence="3" id="KW-1003">Cell membrane</keyword>
<dbReference type="AlphaFoldDB" id="A0A8C2YIL3"/>
<reference evidence="12" key="2">
    <citation type="submission" date="2025-09" db="UniProtKB">
        <authorList>
            <consortium name="Ensembl"/>
        </authorList>
    </citation>
    <scope>IDENTIFICATION</scope>
</reference>
<organism evidence="12 13">
    <name type="scientific">Chinchilla lanigera</name>
    <name type="common">Long-tailed chinchilla</name>
    <name type="synonym">Chinchilla villidera</name>
    <dbReference type="NCBI Taxonomy" id="34839"/>
    <lineage>
        <taxon>Eukaryota</taxon>
        <taxon>Metazoa</taxon>
        <taxon>Chordata</taxon>
        <taxon>Craniata</taxon>
        <taxon>Vertebrata</taxon>
        <taxon>Euteleostomi</taxon>
        <taxon>Mammalia</taxon>
        <taxon>Eutheria</taxon>
        <taxon>Euarchontoglires</taxon>
        <taxon>Glires</taxon>
        <taxon>Rodentia</taxon>
        <taxon>Hystricomorpha</taxon>
        <taxon>Chinchillidae</taxon>
        <taxon>Chinchilla</taxon>
    </lineage>
</organism>
<feature type="domain" description="Neurotransmitter-gated ion-channel transmembrane" evidence="11">
    <location>
        <begin position="21"/>
        <end position="227"/>
    </location>
</feature>
<dbReference type="Ensembl" id="ENSCLAT00000001407.1">
    <property type="protein sequence ID" value="ENSCLAP00000001365.1"/>
    <property type="gene ID" value="ENSCLAG00000001038.1"/>
</dbReference>
<keyword evidence="10" id="KW-0472">Membrane</keyword>
<evidence type="ECO:0000259" key="11">
    <source>
        <dbReference type="Pfam" id="PF02932"/>
    </source>
</evidence>
<evidence type="ECO:0000256" key="10">
    <source>
        <dbReference type="SAM" id="Phobius"/>
    </source>
</evidence>
<dbReference type="InterPro" id="IPR036719">
    <property type="entry name" value="Neuro-gated_channel_TM_sf"/>
</dbReference>
<keyword evidence="6" id="KW-0869">Chloride channel</keyword>
<dbReference type="Pfam" id="PF02932">
    <property type="entry name" value="Neur_chan_memb"/>
    <property type="match status" value="1"/>
</dbReference>
<sequence>MVMSFFFNMSRRFGYIAVQNYVPSSVTTMLSWVSFWIQRDSAPARTSLGITSVLTMTTLGTFSRKNFPRVSYITALDFYIAICFVFCFCALMEFAVLNFLTYNYVKANASPILRHPPISGARARALARARARQQEEVFVCEIVTDGSDGEEHLSCTIQELPCPESLEAPRGRFARLFRRARKYFCMVPECQACTFQRGRLRIHLFRLDNYSRVIFPLSFFLFNVIYWLVCLNL</sequence>
<comment type="subcellular location">
    <subcellularLocation>
        <location evidence="1">Cell membrane</location>
        <topology evidence="1">Multi-pass membrane protein</topology>
    </subcellularLocation>
</comment>
<protein>
    <recommendedName>
        <fullName evidence="11">Neurotransmitter-gated ion-channel transmembrane domain-containing protein</fullName>
    </recommendedName>
</protein>
<dbReference type="InterPro" id="IPR006029">
    <property type="entry name" value="Neurotrans-gated_channel_TM"/>
</dbReference>
<dbReference type="PRINTS" id="PR00253">
    <property type="entry name" value="GABAARECEPTR"/>
</dbReference>
<evidence type="ECO:0000256" key="5">
    <source>
        <dbReference type="ARBA" id="ARBA00023065"/>
    </source>
</evidence>
<evidence type="ECO:0000256" key="8">
    <source>
        <dbReference type="ARBA" id="ARBA00023303"/>
    </source>
</evidence>
<comment type="subunit">
    <text evidence="9">Heteropentamer, formed by a combination of alpha (GABRA1-6), beta (GABRB1-3), gamma (GABRG1-3), delta (GABRD), epsilon (GABRE), rho (GABRR1-3), pi (GABRP) and theta (GABRQ) chains, each subunit exhibiting distinct physiological and pharmacological properties.</text>
</comment>
<keyword evidence="8" id="KW-0407">Ion channel</keyword>
<proteinExistence type="predicted"/>
<reference evidence="12" key="1">
    <citation type="submission" date="2025-08" db="UniProtKB">
        <authorList>
            <consortium name="Ensembl"/>
        </authorList>
    </citation>
    <scope>IDENTIFICATION</scope>
</reference>
<evidence type="ECO:0000313" key="13">
    <source>
        <dbReference type="Proteomes" id="UP000694398"/>
    </source>
</evidence>
<dbReference type="GeneTree" id="ENSGT00940000161201"/>
<evidence type="ECO:0000256" key="6">
    <source>
        <dbReference type="ARBA" id="ARBA00023173"/>
    </source>
</evidence>
<evidence type="ECO:0000256" key="9">
    <source>
        <dbReference type="ARBA" id="ARBA00064898"/>
    </source>
</evidence>
<keyword evidence="7" id="KW-0868">Chloride</keyword>
<dbReference type="OMA" id="TYWTTFL"/>
<evidence type="ECO:0000313" key="12">
    <source>
        <dbReference type="Ensembl" id="ENSCLAP00000001365.1"/>
    </source>
</evidence>
<dbReference type="InterPro" id="IPR006028">
    <property type="entry name" value="GABAA/Glycine_rcpt"/>
</dbReference>
<dbReference type="Proteomes" id="UP000694398">
    <property type="component" value="Unassembled WGS sequence"/>
</dbReference>
<keyword evidence="2" id="KW-0813">Transport</keyword>
<feature type="transmembrane region" description="Helical" evidence="10">
    <location>
        <begin position="12"/>
        <end position="37"/>
    </location>
</feature>
<evidence type="ECO:0000256" key="7">
    <source>
        <dbReference type="ARBA" id="ARBA00023214"/>
    </source>
</evidence>
<evidence type="ECO:0000256" key="4">
    <source>
        <dbReference type="ARBA" id="ARBA00022729"/>
    </source>
</evidence>
<evidence type="ECO:0000256" key="2">
    <source>
        <dbReference type="ARBA" id="ARBA00022448"/>
    </source>
</evidence>
<feature type="transmembrane region" description="Helical" evidence="10">
    <location>
        <begin position="209"/>
        <end position="229"/>
    </location>
</feature>
<dbReference type="FunFam" id="1.20.58.390:FF:000032">
    <property type="entry name" value="gamma-aminobutyric acid receptor subunit epsilon"/>
    <property type="match status" value="1"/>
</dbReference>
<accession>A0A8C2YIL3</accession>
<evidence type="ECO:0000256" key="3">
    <source>
        <dbReference type="ARBA" id="ARBA00022475"/>
    </source>
</evidence>
<dbReference type="PANTHER" id="PTHR18945">
    <property type="entry name" value="NEUROTRANSMITTER GATED ION CHANNEL"/>
    <property type="match status" value="1"/>
</dbReference>
<dbReference type="InterPro" id="IPR006201">
    <property type="entry name" value="Neur_channel"/>
</dbReference>
<feature type="transmembrane region" description="Helical" evidence="10">
    <location>
        <begin position="78"/>
        <end position="105"/>
    </location>
</feature>
<evidence type="ECO:0000256" key="1">
    <source>
        <dbReference type="ARBA" id="ARBA00004651"/>
    </source>
</evidence>
<keyword evidence="5" id="KW-0406">Ion transport</keyword>